<protein>
    <submittedName>
        <fullName evidence="1">Uncharacterized protein</fullName>
    </submittedName>
</protein>
<proteinExistence type="predicted"/>
<sequence>MGATSLLGDCSVMNGEGGGCSVLKRWPNGCVHKGGDGSATWCLPPCQFPPKVLPPLACSLHRCFAAKLYSKGGRPWC</sequence>
<evidence type="ECO:0000313" key="1">
    <source>
        <dbReference type="EMBL" id="KAK8583899.1"/>
    </source>
</evidence>
<comment type="caution">
    <text evidence="1">The sequence shown here is derived from an EMBL/GenBank/DDBJ whole genome shotgun (WGS) entry which is preliminary data.</text>
</comment>
<gene>
    <name evidence="1" type="ORF">V6N12_068154</name>
</gene>
<reference evidence="1 2" key="1">
    <citation type="journal article" date="2024" name="G3 (Bethesda)">
        <title>Genome assembly of Hibiscus sabdariffa L. provides insights into metabolisms of medicinal natural products.</title>
        <authorList>
            <person name="Kim T."/>
        </authorList>
    </citation>
    <scope>NUCLEOTIDE SEQUENCE [LARGE SCALE GENOMIC DNA]</scope>
    <source>
        <strain evidence="1">TK-2024</strain>
        <tissue evidence="1">Old leaves</tissue>
    </source>
</reference>
<accession>A0ABR2FP53</accession>
<keyword evidence="2" id="KW-1185">Reference proteome</keyword>
<dbReference type="EMBL" id="JBBPBM010000005">
    <property type="protein sequence ID" value="KAK8583899.1"/>
    <property type="molecule type" value="Genomic_DNA"/>
</dbReference>
<dbReference type="Proteomes" id="UP001472677">
    <property type="component" value="Unassembled WGS sequence"/>
</dbReference>
<organism evidence="1 2">
    <name type="scientific">Hibiscus sabdariffa</name>
    <name type="common">roselle</name>
    <dbReference type="NCBI Taxonomy" id="183260"/>
    <lineage>
        <taxon>Eukaryota</taxon>
        <taxon>Viridiplantae</taxon>
        <taxon>Streptophyta</taxon>
        <taxon>Embryophyta</taxon>
        <taxon>Tracheophyta</taxon>
        <taxon>Spermatophyta</taxon>
        <taxon>Magnoliopsida</taxon>
        <taxon>eudicotyledons</taxon>
        <taxon>Gunneridae</taxon>
        <taxon>Pentapetalae</taxon>
        <taxon>rosids</taxon>
        <taxon>malvids</taxon>
        <taxon>Malvales</taxon>
        <taxon>Malvaceae</taxon>
        <taxon>Malvoideae</taxon>
        <taxon>Hibiscus</taxon>
    </lineage>
</organism>
<name>A0ABR2FP53_9ROSI</name>
<evidence type="ECO:0000313" key="2">
    <source>
        <dbReference type="Proteomes" id="UP001472677"/>
    </source>
</evidence>